<dbReference type="Proteomes" id="UP000236248">
    <property type="component" value="Chromosome NCAV"/>
</dbReference>
<gene>
    <name evidence="6" type="ORF">NCAV_0243</name>
</gene>
<keyword evidence="3 5" id="KW-1133">Transmembrane helix</keyword>
<dbReference type="KEGG" id="ncv:NCAV_0243"/>
<evidence type="ECO:0000256" key="2">
    <source>
        <dbReference type="ARBA" id="ARBA00022692"/>
    </source>
</evidence>
<feature type="transmembrane region" description="Helical" evidence="5">
    <location>
        <begin position="132"/>
        <end position="149"/>
    </location>
</feature>
<keyword evidence="4 5" id="KW-0472">Membrane</keyword>
<dbReference type="GO" id="GO:0016020">
    <property type="term" value="C:membrane"/>
    <property type="evidence" value="ECO:0007669"/>
    <property type="project" value="UniProtKB-SubCell"/>
</dbReference>
<evidence type="ECO:0000313" key="7">
    <source>
        <dbReference type="Proteomes" id="UP000236248"/>
    </source>
</evidence>
<dbReference type="PANTHER" id="PTHR42198">
    <property type="entry name" value="INTEGRAL MEMBRANE PROTEIN"/>
    <property type="match status" value="1"/>
</dbReference>
<proteinExistence type="predicted"/>
<sequence length="287" mass="32647">MVGLIDAISAYLLLPLLLHPLSSPLSLSLSSLPSILPLQFAPQASAHPYITNMLSASILVSIIAIALQFFYALLRLKMTDMQKLRRMMKEVNDWRREYMDAIRKQDKDRIEKLRDKQEYINRLNMEVMQMNFRPMMVFMIPMLIIWWAILPQVFGHTVAISPISLNIVGDLLPITCTKGMIVKDVNSITEEISKHAEAIQNPVIRDQVTSLAKEARELVDAGQYVTARDRILTAYSILNANLENKVQERVPSCIAENEVLLWAWYAIASIAFSGIVMKITRTEMSIN</sequence>
<accession>A0A2K5AP76</accession>
<protein>
    <submittedName>
        <fullName evidence="6">Putative membrane protein</fullName>
    </submittedName>
</protein>
<dbReference type="Pfam" id="PF01956">
    <property type="entry name" value="EMC3_TMCO1"/>
    <property type="match status" value="1"/>
</dbReference>
<name>A0A2K5AP76_9ARCH</name>
<dbReference type="SMART" id="SM01415">
    <property type="entry name" value="DUF106"/>
    <property type="match status" value="1"/>
</dbReference>
<feature type="transmembrane region" description="Helical" evidence="5">
    <location>
        <begin position="54"/>
        <end position="76"/>
    </location>
</feature>
<feature type="transmembrane region" description="Helical" evidence="5">
    <location>
        <begin position="259"/>
        <end position="277"/>
    </location>
</feature>
<dbReference type="InterPro" id="IPR002809">
    <property type="entry name" value="EMC3/TMCO1"/>
</dbReference>
<evidence type="ECO:0000256" key="5">
    <source>
        <dbReference type="SAM" id="Phobius"/>
    </source>
</evidence>
<dbReference type="AlphaFoldDB" id="A0A2K5AP76"/>
<organism evidence="6 7">
    <name type="scientific">Candidatus Nitrosocaldus cavascurensis</name>
    <dbReference type="NCBI Taxonomy" id="2058097"/>
    <lineage>
        <taxon>Archaea</taxon>
        <taxon>Nitrososphaerota</taxon>
        <taxon>Nitrososphaeria</taxon>
        <taxon>Candidatus Nitrosocaldales</taxon>
        <taxon>Candidatus Nitrosocaldaceae</taxon>
        <taxon>Candidatus Nitrosocaldus</taxon>
    </lineage>
</organism>
<evidence type="ECO:0000256" key="4">
    <source>
        <dbReference type="ARBA" id="ARBA00023136"/>
    </source>
</evidence>
<dbReference type="PANTHER" id="PTHR42198:SF1">
    <property type="entry name" value="INTEGRAL MEMBRANE PROTEIN"/>
    <property type="match status" value="1"/>
</dbReference>
<dbReference type="EMBL" id="LT981265">
    <property type="protein sequence ID" value="SPC33440.1"/>
    <property type="molecule type" value="Genomic_DNA"/>
</dbReference>
<dbReference type="InterPro" id="IPR038978">
    <property type="entry name" value="MJ0935"/>
</dbReference>
<evidence type="ECO:0000313" key="6">
    <source>
        <dbReference type="EMBL" id="SPC33440.1"/>
    </source>
</evidence>
<keyword evidence="2 5" id="KW-0812">Transmembrane</keyword>
<evidence type="ECO:0000256" key="1">
    <source>
        <dbReference type="ARBA" id="ARBA00004141"/>
    </source>
</evidence>
<comment type="subcellular location">
    <subcellularLocation>
        <location evidence="1">Membrane</location>
        <topology evidence="1">Multi-pass membrane protein</topology>
    </subcellularLocation>
</comment>
<reference evidence="7" key="1">
    <citation type="submission" date="2018-01" db="EMBL/GenBank/DDBJ databases">
        <authorList>
            <person name="Kerou L M."/>
        </authorList>
    </citation>
    <scope>NUCLEOTIDE SEQUENCE [LARGE SCALE GENOMIC DNA]</scope>
    <source>
        <strain evidence="7">SCU2</strain>
    </source>
</reference>
<evidence type="ECO:0000256" key="3">
    <source>
        <dbReference type="ARBA" id="ARBA00022989"/>
    </source>
</evidence>
<keyword evidence="7" id="KW-1185">Reference proteome</keyword>